<dbReference type="GO" id="GO:0004857">
    <property type="term" value="F:enzyme inhibitor activity"/>
    <property type="evidence" value="ECO:0007669"/>
    <property type="project" value="InterPro"/>
</dbReference>
<dbReference type="Gene3D" id="3.40.50.300">
    <property type="entry name" value="P-loop containing nucleotide triphosphate hydrolases"/>
    <property type="match status" value="1"/>
</dbReference>
<dbReference type="GO" id="GO:0005524">
    <property type="term" value="F:ATP binding"/>
    <property type="evidence" value="ECO:0007669"/>
    <property type="project" value="UniProtKB-KW"/>
</dbReference>
<dbReference type="FunFam" id="1.20.140.40:FF:000002">
    <property type="entry name" value="Putative invertase inhibitor"/>
    <property type="match status" value="1"/>
</dbReference>
<dbReference type="Pfam" id="PF04043">
    <property type="entry name" value="PMEI"/>
    <property type="match status" value="1"/>
</dbReference>
<dbReference type="PANTHER" id="PTHR33463">
    <property type="entry name" value="NB-ARC DOMAIN-CONTAINING PROTEIN-RELATED"/>
    <property type="match status" value="1"/>
</dbReference>
<dbReference type="FunFam" id="3.40.50.300:FF:001091">
    <property type="entry name" value="Probable disease resistance protein At1g61300"/>
    <property type="match status" value="1"/>
</dbReference>
<proteinExistence type="inferred from homology"/>
<keyword evidence="7" id="KW-0067">ATP-binding</keyword>
<dbReference type="SMART" id="SM00856">
    <property type="entry name" value="PMEI"/>
    <property type="match status" value="1"/>
</dbReference>
<keyword evidence="8" id="KW-1015">Disulfide bond</keyword>
<dbReference type="SUPFAM" id="SSF52058">
    <property type="entry name" value="L domain-like"/>
    <property type="match status" value="1"/>
</dbReference>
<evidence type="ECO:0000259" key="11">
    <source>
        <dbReference type="SMART" id="SM00382"/>
    </source>
</evidence>
<evidence type="ECO:0000256" key="5">
    <source>
        <dbReference type="ARBA" id="ARBA00022741"/>
    </source>
</evidence>
<keyword evidence="5" id="KW-0547">Nucleotide-binding</keyword>
<dbReference type="InterPro" id="IPR035513">
    <property type="entry name" value="Invertase/methylesterase_inhib"/>
</dbReference>
<dbReference type="GO" id="GO:0006952">
    <property type="term" value="P:defense response"/>
    <property type="evidence" value="ECO:0007669"/>
    <property type="project" value="UniProtKB-KW"/>
</dbReference>
<dbReference type="Proteomes" id="UP000634136">
    <property type="component" value="Unassembled WGS sequence"/>
</dbReference>
<dbReference type="InterPro" id="IPR050905">
    <property type="entry name" value="Plant_NBS-LRR"/>
</dbReference>
<keyword evidence="2" id="KW-0433">Leucine-rich repeat</keyword>
<gene>
    <name evidence="13" type="ORF">G2W53_016016</name>
</gene>
<feature type="coiled-coil region" evidence="10">
    <location>
        <begin position="1542"/>
        <end position="1611"/>
    </location>
</feature>
<evidence type="ECO:0000256" key="10">
    <source>
        <dbReference type="SAM" id="Coils"/>
    </source>
</evidence>
<evidence type="ECO:0000256" key="6">
    <source>
        <dbReference type="ARBA" id="ARBA00022821"/>
    </source>
</evidence>
<dbReference type="GO" id="GO:0005576">
    <property type="term" value="C:extracellular region"/>
    <property type="evidence" value="ECO:0007669"/>
    <property type="project" value="UniProtKB-ARBA"/>
</dbReference>
<dbReference type="Pfam" id="PF23247">
    <property type="entry name" value="LRR_RPS2"/>
    <property type="match status" value="2"/>
</dbReference>
<dbReference type="CDD" id="cd15795">
    <property type="entry name" value="PMEI-Pla_a_1_like"/>
    <property type="match status" value="1"/>
</dbReference>
<evidence type="ECO:0000256" key="8">
    <source>
        <dbReference type="ARBA" id="ARBA00023157"/>
    </source>
</evidence>
<dbReference type="InterPro" id="IPR034088">
    <property type="entry name" value="Pla_a_1-like"/>
</dbReference>
<protein>
    <submittedName>
        <fullName evidence="13">Disease resistance protein</fullName>
    </submittedName>
</protein>
<evidence type="ECO:0000259" key="12">
    <source>
        <dbReference type="SMART" id="SM00856"/>
    </source>
</evidence>
<dbReference type="OrthoDB" id="1432722at2759"/>
<feature type="coiled-coil region" evidence="10">
    <location>
        <begin position="33"/>
        <end position="95"/>
    </location>
</feature>
<keyword evidence="4" id="KW-0677">Repeat</keyword>
<dbReference type="InterPro" id="IPR042197">
    <property type="entry name" value="Apaf_helical"/>
</dbReference>
<organism evidence="13 14">
    <name type="scientific">Senna tora</name>
    <dbReference type="NCBI Taxonomy" id="362788"/>
    <lineage>
        <taxon>Eukaryota</taxon>
        <taxon>Viridiplantae</taxon>
        <taxon>Streptophyta</taxon>
        <taxon>Embryophyta</taxon>
        <taxon>Tracheophyta</taxon>
        <taxon>Spermatophyta</taxon>
        <taxon>Magnoliopsida</taxon>
        <taxon>eudicotyledons</taxon>
        <taxon>Gunneridae</taxon>
        <taxon>Pentapetalae</taxon>
        <taxon>rosids</taxon>
        <taxon>fabids</taxon>
        <taxon>Fabales</taxon>
        <taxon>Fabaceae</taxon>
        <taxon>Caesalpinioideae</taxon>
        <taxon>Cassia clade</taxon>
        <taxon>Senna</taxon>
    </lineage>
</organism>
<comment type="similarity">
    <text evidence="1">Belongs to the disease resistance NB-LRR family.</text>
</comment>
<keyword evidence="14" id="KW-1185">Reference proteome</keyword>
<evidence type="ECO:0000313" key="14">
    <source>
        <dbReference type="Proteomes" id="UP000634136"/>
    </source>
</evidence>
<comment type="similarity">
    <text evidence="9">Belongs to the PMEI family.</text>
</comment>
<dbReference type="SUPFAM" id="SSF101148">
    <property type="entry name" value="Plant invertase/pectin methylesterase inhibitor"/>
    <property type="match status" value="1"/>
</dbReference>
<dbReference type="InterPro" id="IPR027417">
    <property type="entry name" value="P-loop_NTPase"/>
</dbReference>
<name>A0A834WXF1_9FABA</name>
<dbReference type="InterPro" id="IPR006501">
    <property type="entry name" value="Pectinesterase_inhib_dom"/>
</dbReference>
<keyword evidence="10" id="KW-0175">Coiled coil</keyword>
<dbReference type="PANTHER" id="PTHR33463:SF105">
    <property type="entry name" value="AND NB-ARC DOMAIN DISEASE RESISTANCE PROTEIN, PUTATIVE-RELATED"/>
    <property type="match status" value="1"/>
</dbReference>
<feature type="domain" description="Pectinesterase inhibitor" evidence="12">
    <location>
        <begin position="1621"/>
        <end position="1779"/>
    </location>
</feature>
<dbReference type="Gene3D" id="3.80.10.10">
    <property type="entry name" value="Ribonuclease Inhibitor"/>
    <property type="match status" value="3"/>
</dbReference>
<evidence type="ECO:0000256" key="2">
    <source>
        <dbReference type="ARBA" id="ARBA00022614"/>
    </source>
</evidence>
<evidence type="ECO:0000256" key="4">
    <source>
        <dbReference type="ARBA" id="ARBA00022737"/>
    </source>
</evidence>
<dbReference type="NCBIfam" id="TIGR01614">
    <property type="entry name" value="PME_inhib"/>
    <property type="match status" value="1"/>
</dbReference>
<dbReference type="Gene3D" id="1.20.140.40">
    <property type="entry name" value="Invertase/pectin methylesterase inhibitor family protein"/>
    <property type="match status" value="1"/>
</dbReference>
<dbReference type="InterPro" id="IPR002182">
    <property type="entry name" value="NB-ARC"/>
</dbReference>
<feature type="domain" description="AAA+ ATPase" evidence="11">
    <location>
        <begin position="170"/>
        <end position="321"/>
    </location>
</feature>
<evidence type="ECO:0000256" key="3">
    <source>
        <dbReference type="ARBA" id="ARBA00022729"/>
    </source>
</evidence>
<dbReference type="Gene3D" id="1.10.10.10">
    <property type="entry name" value="Winged helix-like DNA-binding domain superfamily/Winged helix DNA-binding domain"/>
    <property type="match status" value="1"/>
</dbReference>
<reference evidence="13" key="1">
    <citation type="submission" date="2020-09" db="EMBL/GenBank/DDBJ databases">
        <title>Genome-Enabled Discovery of Anthraquinone Biosynthesis in Senna tora.</title>
        <authorList>
            <person name="Kang S.-H."/>
            <person name="Pandey R.P."/>
            <person name="Lee C.-M."/>
            <person name="Sim J.-S."/>
            <person name="Jeong J.-T."/>
            <person name="Choi B.-S."/>
            <person name="Jung M."/>
            <person name="Ginzburg D."/>
            <person name="Zhao K."/>
            <person name="Won S.Y."/>
            <person name="Oh T.-J."/>
            <person name="Yu Y."/>
            <person name="Kim N.-H."/>
            <person name="Lee O.R."/>
            <person name="Lee T.-H."/>
            <person name="Bashyal P."/>
            <person name="Kim T.-S."/>
            <person name="Lee W.-H."/>
            <person name="Kawkins C."/>
            <person name="Kim C.-K."/>
            <person name="Kim J.S."/>
            <person name="Ahn B.O."/>
            <person name="Rhee S.Y."/>
            <person name="Sohng J.K."/>
        </authorList>
    </citation>
    <scope>NUCLEOTIDE SEQUENCE</scope>
    <source>
        <tissue evidence="13">Leaf</tissue>
    </source>
</reference>
<comment type="caution">
    <text evidence="13">The sequence shown here is derived from an EMBL/GenBank/DDBJ whole genome shotgun (WGS) entry which is preliminary data.</text>
</comment>
<evidence type="ECO:0000256" key="1">
    <source>
        <dbReference type="ARBA" id="ARBA00008894"/>
    </source>
</evidence>
<evidence type="ECO:0000313" key="13">
    <source>
        <dbReference type="EMBL" id="KAF7833683.1"/>
    </source>
</evidence>
<dbReference type="SUPFAM" id="SSF52540">
    <property type="entry name" value="P-loop containing nucleoside triphosphate hydrolases"/>
    <property type="match status" value="1"/>
</dbReference>
<dbReference type="Gene3D" id="1.10.8.430">
    <property type="entry name" value="Helical domain of apoptotic protease-activating factors"/>
    <property type="match status" value="1"/>
</dbReference>
<sequence>MDIAASVVADIVSKLVDTAIHQARYPFEFNKYVKELELEKVNLQSKIESVLNRVQEAKKKTEKTVSAVDVWLQEADSLMAEVVEMEEKAKKRNKKSCLKYCPSWFRRYGLAKKLEEKIGEIIEHNRKDLPEFSRIATLVGMSYFSSEAFVPFNSRKVACDGLLEALKNDKVRMIGLWGMGGCGKTTLVKEVSKEAENFFDKVVFVTVSNTIQVRSIQGKTASQLGLKLEEEEETERARRLFMRLNGGERFLIILDDVWEMLDFEAIGIPVGENKNGCTVLITTRERRVCTLMNCQSIGLEILNMEEALTLFQKHAQLFDENSETKKLKVLAENITKECGGLPVAIAAVASSLRGKTQAEWVEALETLRDCSPVDIGEGLKNPYTCLRLSYDNLKNEVAKSLFLLCSVFPEDFEIDIDDLAIFGIALGLIGEIHSLKRARNQVSIAINKLVDSCLLLGDKEKGVISMHDLVRDVALWIAKNENKMIMGPERSQKVLKVDMILKDNSIRYLWLEGVDKFPHELDCPNLEFLRISIESKHGKYVTNEFLNGLKKLRVLFLEHQSSDKEQVLELPESIHSINNLRYLLLDGWILGDISLLGSLERLVSLTLRYCSFDELPKSISEQKNLRLLHISDCEIKRNSYEVIGRCSKLEELYFYCNSGEEWKDKGENAVEFFDKNCATLALERYNVVIENVYRRIYYEEVSSTITRAVSVGDFESCISNETIRDLMQRAHAISLARISSCKNFVPDIVERIGGDMNELTVLELRDSDGTEYVIDIPNHSALGLVRIISNLTQLELSGLKNLKTLCNGRPPQGLFANLEILILRHCNSLEHIITDEVEEEIVEDDIKYTLAFPNLKKIDMNECNQLEYIFPISYTLSLPQLNVLTIRGAAKLKNIFGQSNYKDQNPNVFQSIEFLALRELTLYDLPNIISICAENYHPSWPSLESLDLRNCPQLTTMSVSNHSIPHSGLTQDPTATKEVMEIHLEKLNEIVLRNFNIDVLFHLEGQQMNSGLYHLKLEGLPELKHIWIGPKNVLQLQNLNILDIRKCEILKVAFSTTISRNLPQLSELIIMDCKELEEIIEEEDQNVSDPQLLFPNLTLIIIRRCHKLKRVFPNSTSLPKLKVLWIEDASQLEHVFGNEEEETVQKMEGMMIPILKYVVLMKLPKLKMGPQLIGLQTVRYCLVQDSQYLNFTSTIATLEDLHQICKNQKDDNFDEEVWRLRYQWEDIIESNEDSREEITEQIQSKETHEDEAASEIVDIYSQVETNQNNSGIQSKQKLTPIASSNLTKELVDKISTSKPSLAVQHQPLAEFEIANDEIPLGTKSVIGSTEAGSLLKNAEIVTSSTCSEPTSISPGPLNATLPNEPPYRQIKVNQTEANIDKDTETNPFTNLEALEDDDLIRLFQSLEEDDGGQLPIPSVPIVATTNNELVAKALADLEVSLKMPLKDIASSQANSLRLHTTLNFLSRLSLEDGALSDGLKAIIHSLHQEFPSILCSFKQAFGTIIKFSVLDERDKCIKEELAHRKEAAITLVSKMSKTKKFMNEAQEKQARLKEHISRLAKEIQDCEAELLSLEEQKKKCVVETKEFKKEFESVKNEKAEMVEDERKARQQLFQLSYSNGSNSNLIRQSCRLASKDDPTFSYDFCVSSLEANFKSTPPPTTFEQLAEMSIRLAKSNATNLILKIRDLLNHQSERFTEYAKSCLEDCIGFYSDSSDELESGMYALKSEPYGCRDASEMISAALATSTICENQFKEREGEVSPITKDSTIFVHLIHMSLDFAHMCDHTR</sequence>
<keyword evidence="6" id="KW-0611">Plant defense</keyword>
<keyword evidence="3" id="KW-0732">Signal</keyword>
<dbReference type="GO" id="GO:0043531">
    <property type="term" value="F:ADP binding"/>
    <property type="evidence" value="ECO:0007669"/>
    <property type="project" value="InterPro"/>
</dbReference>
<accession>A0A834WXF1</accession>
<dbReference type="Pfam" id="PF00931">
    <property type="entry name" value="NB-ARC"/>
    <property type="match status" value="1"/>
</dbReference>
<evidence type="ECO:0000256" key="7">
    <source>
        <dbReference type="ARBA" id="ARBA00022840"/>
    </source>
</evidence>
<dbReference type="SMART" id="SM00382">
    <property type="entry name" value="AAA"/>
    <property type="match status" value="1"/>
</dbReference>
<dbReference type="PRINTS" id="PR00364">
    <property type="entry name" value="DISEASERSIST"/>
</dbReference>
<dbReference type="InterPro" id="IPR036388">
    <property type="entry name" value="WH-like_DNA-bd_sf"/>
</dbReference>
<dbReference type="InterPro" id="IPR032675">
    <property type="entry name" value="LRR_dom_sf"/>
</dbReference>
<dbReference type="EMBL" id="JAAIUW010000005">
    <property type="protein sequence ID" value="KAF7833683.1"/>
    <property type="molecule type" value="Genomic_DNA"/>
</dbReference>
<dbReference type="InterPro" id="IPR003593">
    <property type="entry name" value="AAA+_ATPase"/>
</dbReference>
<dbReference type="InterPro" id="IPR057135">
    <property type="entry name" value="At4g27190-like_LRR"/>
</dbReference>
<evidence type="ECO:0000256" key="9">
    <source>
        <dbReference type="ARBA" id="ARBA00038471"/>
    </source>
</evidence>